<keyword evidence="1" id="KW-0732">Signal</keyword>
<protein>
    <submittedName>
        <fullName evidence="2">Uncharacterized protein</fullName>
    </submittedName>
</protein>
<dbReference type="EMBL" id="JAUTBA010000001">
    <property type="protein sequence ID" value="MDQ1149654.1"/>
    <property type="molecule type" value="Genomic_DNA"/>
</dbReference>
<evidence type="ECO:0000313" key="2">
    <source>
        <dbReference type="EMBL" id="MDQ1149654.1"/>
    </source>
</evidence>
<name>A0ABU0U3W4_9SPHI</name>
<dbReference type="RefSeq" id="WP_307185446.1">
    <property type="nucleotide sequence ID" value="NZ_JAUTBA010000001.1"/>
</dbReference>
<keyword evidence="3" id="KW-1185">Reference proteome</keyword>
<accession>A0ABU0U3W4</accession>
<feature type="signal peptide" evidence="1">
    <location>
        <begin position="1"/>
        <end position="18"/>
    </location>
</feature>
<proteinExistence type="predicted"/>
<evidence type="ECO:0000256" key="1">
    <source>
        <dbReference type="SAM" id="SignalP"/>
    </source>
</evidence>
<comment type="caution">
    <text evidence="2">The sequence shown here is derived from an EMBL/GenBank/DDBJ whole genome shotgun (WGS) entry which is preliminary data.</text>
</comment>
<dbReference type="Proteomes" id="UP001244640">
    <property type="component" value="Unassembled WGS sequence"/>
</dbReference>
<feature type="chain" id="PRO_5046824579" evidence="1">
    <location>
        <begin position="19"/>
        <end position="197"/>
    </location>
</feature>
<organism evidence="2 3">
    <name type="scientific">Sphingobacterium zeae</name>
    <dbReference type="NCBI Taxonomy" id="1776859"/>
    <lineage>
        <taxon>Bacteria</taxon>
        <taxon>Pseudomonadati</taxon>
        <taxon>Bacteroidota</taxon>
        <taxon>Sphingobacteriia</taxon>
        <taxon>Sphingobacteriales</taxon>
        <taxon>Sphingobacteriaceae</taxon>
        <taxon>Sphingobacterium</taxon>
    </lineage>
</organism>
<reference evidence="2 3" key="1">
    <citation type="submission" date="2023-07" db="EMBL/GenBank/DDBJ databases">
        <title>Functional and genomic diversity of the sorghum phyllosphere microbiome.</title>
        <authorList>
            <person name="Shade A."/>
        </authorList>
    </citation>
    <scope>NUCLEOTIDE SEQUENCE [LARGE SCALE GENOMIC DNA]</scope>
    <source>
        <strain evidence="2 3">SORGH_AS_0892</strain>
    </source>
</reference>
<sequence length="197" mass="22917">MKRIITVFLVFLSMQINAQDLKHLNDVASNDGIPRGKAIIYGNFIQRLGFSSGGFPQDIRLINTETKEVFSFRVKPTFKSSKENIFIYTIEPGNYAILNYWWTNSKWYGGKMYTEYIFKNTDTTDGFEDKVNDGLINIDELERFTFKITENSLNYLGTWHFKTPPVSFTDDKVILDKKMKDRYKAIDFSQANLVIPN</sequence>
<evidence type="ECO:0000313" key="3">
    <source>
        <dbReference type="Proteomes" id="UP001244640"/>
    </source>
</evidence>
<gene>
    <name evidence="2" type="ORF">QE382_001638</name>
</gene>